<evidence type="ECO:0000313" key="1">
    <source>
        <dbReference type="EMBL" id="KAJ3499354.1"/>
    </source>
</evidence>
<evidence type="ECO:0000313" key="2">
    <source>
        <dbReference type="Proteomes" id="UP001148737"/>
    </source>
</evidence>
<dbReference type="Proteomes" id="UP001148737">
    <property type="component" value="Unassembled WGS sequence"/>
</dbReference>
<dbReference type="EMBL" id="JANAKD010000013">
    <property type="protein sequence ID" value="KAJ3499354.1"/>
    <property type="molecule type" value="Genomic_DNA"/>
</dbReference>
<accession>A0ACC1R6L0</accession>
<protein>
    <submittedName>
        <fullName evidence="1">Uncharacterized protein</fullName>
    </submittedName>
</protein>
<keyword evidence="2" id="KW-1185">Reference proteome</keyword>
<name>A0ACC1R6L0_9HYPO</name>
<comment type="caution">
    <text evidence="1">The sequence shown here is derived from an EMBL/GenBank/DDBJ whole genome shotgun (WGS) entry which is preliminary data.</text>
</comment>
<organism evidence="1 2">
    <name type="scientific">Lecanicillium saksenae</name>
    <dbReference type="NCBI Taxonomy" id="468837"/>
    <lineage>
        <taxon>Eukaryota</taxon>
        <taxon>Fungi</taxon>
        <taxon>Dikarya</taxon>
        <taxon>Ascomycota</taxon>
        <taxon>Pezizomycotina</taxon>
        <taxon>Sordariomycetes</taxon>
        <taxon>Hypocreomycetidae</taxon>
        <taxon>Hypocreales</taxon>
        <taxon>Cordycipitaceae</taxon>
        <taxon>Lecanicillium</taxon>
    </lineage>
</organism>
<proteinExistence type="predicted"/>
<gene>
    <name evidence="1" type="ORF">NLG97_g392</name>
</gene>
<reference evidence="1" key="1">
    <citation type="submission" date="2022-07" db="EMBL/GenBank/DDBJ databases">
        <title>Genome Sequence of Lecanicillium saksenae.</title>
        <authorList>
            <person name="Buettner E."/>
        </authorList>
    </citation>
    <scope>NUCLEOTIDE SEQUENCE</scope>
    <source>
        <strain evidence="1">VT-O1</strain>
    </source>
</reference>
<sequence length="681" mass="73455">MPSLVSCVATAFAVAGRVAGRTYSLSKTYDASNFFDEFEFQTTGTHTGQRDDNWSWVSYQTKNNAINQGLAAIKDGQVYLGVDYSNQLSPQDNGGPGRPTLRIQSKDSFKHGLVITRFSHLPEPVCGGWPGYWTVGTGQWPRAGEIDMYEGWHLQPANKVALHVGPASDIGRCVLDQSLQTAQVLTGNCDNTFEDGVHQWANQGCQSEETRNGIWGSSQGGVQALEWTPDFIKLYTWPINAAPSNIGQQNPDTSSWGTPSVQLNKGSCDTETAFSDQKLLFTLPFCGNPPGNDQFWSQLSADGKNGPTCKSITGSPSCVDYVARNPQAFANFYFQIQDIRYFVDQGQSKLTLDGSGSLFTFNYETSRQSGDNWIGIWSDNDAQAPRSSSTAWAYADKSSGSVRITPPGSMASGNYKAYLVSSDRTVLATAGRFDYDGTAQNTAFSVKTRYNKNCAGGVTNDVTIGQGSNGMCVNSNCNVGSLDIASIGNCPSGQIRISYWQNADCAGDWYGYGYGSRGTCRALWSDGWNFQSMWLSCAEPSSDCVQQGSCTAAPEPAVGICRASFHLKSRYNGDCTGNVNNDVVVAQGSGQCIDTNCAVGSLEVTGAGTCPDGQLRISYWEQAGCSGKWFGYGYGSRNTCRTLWSGGWSFKSLYVSCAKQSDDCISQGSCTADQVPSTNIC</sequence>